<evidence type="ECO:0000256" key="8">
    <source>
        <dbReference type="ARBA" id="ARBA00022982"/>
    </source>
</evidence>
<dbReference type="EMBL" id="UHIV01000006">
    <property type="protein sequence ID" value="SUP61310.1"/>
    <property type="molecule type" value="Genomic_DNA"/>
</dbReference>
<dbReference type="InterPro" id="IPR002585">
    <property type="entry name" value="Cyt-d_ubiquinol_oxidase_su_1"/>
</dbReference>
<evidence type="ECO:0000256" key="12">
    <source>
        <dbReference type="SAM" id="Phobius"/>
    </source>
</evidence>
<gene>
    <name evidence="13" type="primary">cydA_2</name>
    <name evidence="13" type="ORF">NCTC13645_02445</name>
</gene>
<name>A0A380P7X6_WEIVI</name>
<evidence type="ECO:0000256" key="3">
    <source>
        <dbReference type="ARBA" id="ARBA00022448"/>
    </source>
</evidence>
<organism evidence="13 14">
    <name type="scientific">Weissella viridescens</name>
    <name type="common">Lactobacillus viridescens</name>
    <dbReference type="NCBI Taxonomy" id="1629"/>
    <lineage>
        <taxon>Bacteria</taxon>
        <taxon>Bacillati</taxon>
        <taxon>Bacillota</taxon>
        <taxon>Bacilli</taxon>
        <taxon>Lactobacillales</taxon>
        <taxon>Lactobacillaceae</taxon>
        <taxon>Weissella</taxon>
    </lineage>
</organism>
<keyword evidence="10" id="KW-0408">Iron</keyword>
<evidence type="ECO:0000256" key="9">
    <source>
        <dbReference type="ARBA" id="ARBA00022989"/>
    </source>
</evidence>
<dbReference type="GO" id="GO:0009055">
    <property type="term" value="F:electron transfer activity"/>
    <property type="evidence" value="ECO:0007669"/>
    <property type="project" value="InterPro"/>
</dbReference>
<evidence type="ECO:0000256" key="7">
    <source>
        <dbReference type="ARBA" id="ARBA00022723"/>
    </source>
</evidence>
<evidence type="ECO:0000256" key="2">
    <source>
        <dbReference type="ARBA" id="ARBA00009819"/>
    </source>
</evidence>
<dbReference type="GO" id="GO:0070069">
    <property type="term" value="C:cytochrome complex"/>
    <property type="evidence" value="ECO:0007669"/>
    <property type="project" value="InterPro"/>
</dbReference>
<proteinExistence type="inferred from homology"/>
<evidence type="ECO:0000313" key="14">
    <source>
        <dbReference type="Proteomes" id="UP000254621"/>
    </source>
</evidence>
<accession>A0A380P7X6</accession>
<evidence type="ECO:0000256" key="6">
    <source>
        <dbReference type="ARBA" id="ARBA00022692"/>
    </source>
</evidence>
<keyword evidence="4" id="KW-1003">Cell membrane</keyword>
<evidence type="ECO:0000256" key="5">
    <source>
        <dbReference type="ARBA" id="ARBA00022617"/>
    </source>
</evidence>
<comment type="similarity">
    <text evidence="2">Belongs to the cytochrome ubiquinol oxidase subunit 1 family.</text>
</comment>
<keyword evidence="7" id="KW-0479">Metal-binding</keyword>
<keyword evidence="8" id="KW-0249">Electron transport</keyword>
<feature type="transmembrane region" description="Helical" evidence="12">
    <location>
        <begin position="17"/>
        <end position="41"/>
    </location>
</feature>
<keyword evidence="9 12" id="KW-1133">Transmembrane helix</keyword>
<reference evidence="13 14" key="1">
    <citation type="submission" date="2018-06" db="EMBL/GenBank/DDBJ databases">
        <authorList>
            <consortium name="Pathogen Informatics"/>
            <person name="Doyle S."/>
        </authorList>
    </citation>
    <scope>NUCLEOTIDE SEQUENCE [LARGE SCALE GENOMIC DNA]</scope>
    <source>
        <strain evidence="13 14">NCTC13645</strain>
    </source>
</reference>
<protein>
    <submittedName>
        <fullName evidence="13">Cytochrome d ubiquinol oxidase subunit 1</fullName>
        <ecNumber evidence="13">1.10.3.-</ecNumber>
    </submittedName>
</protein>
<evidence type="ECO:0000256" key="4">
    <source>
        <dbReference type="ARBA" id="ARBA00022475"/>
    </source>
</evidence>
<keyword evidence="3" id="KW-0813">Transport</keyword>
<comment type="subcellular location">
    <subcellularLocation>
        <location evidence="1">Cell membrane</location>
        <topology evidence="1">Multi-pass membrane protein</topology>
    </subcellularLocation>
</comment>
<evidence type="ECO:0000256" key="11">
    <source>
        <dbReference type="ARBA" id="ARBA00023136"/>
    </source>
</evidence>
<dbReference type="AlphaFoldDB" id="A0A380P7X6"/>
<dbReference type="GO" id="GO:0046872">
    <property type="term" value="F:metal ion binding"/>
    <property type="evidence" value="ECO:0007669"/>
    <property type="project" value="UniProtKB-KW"/>
</dbReference>
<dbReference type="EC" id="1.10.3.-" evidence="13"/>
<keyword evidence="13" id="KW-0560">Oxidoreductase</keyword>
<dbReference type="GO" id="GO:0019646">
    <property type="term" value="P:aerobic electron transport chain"/>
    <property type="evidence" value="ECO:0007669"/>
    <property type="project" value="InterPro"/>
</dbReference>
<evidence type="ECO:0000256" key="10">
    <source>
        <dbReference type="ARBA" id="ARBA00023004"/>
    </source>
</evidence>
<sequence length="93" mass="10881">MDLITGLTMLDLSRFQFAMTTIFHFFFVPLSIGLGIMVAIMEPCTSSKVTMYTTYDEVLGKNFPFELCRWSCYWNYSRVPIRNELVTLLTLCW</sequence>
<dbReference type="Proteomes" id="UP000254621">
    <property type="component" value="Unassembled WGS sequence"/>
</dbReference>
<dbReference type="GO" id="GO:0016491">
    <property type="term" value="F:oxidoreductase activity"/>
    <property type="evidence" value="ECO:0007669"/>
    <property type="project" value="UniProtKB-KW"/>
</dbReference>
<dbReference type="Pfam" id="PF01654">
    <property type="entry name" value="Cyt_bd_oxida_I"/>
    <property type="match status" value="1"/>
</dbReference>
<dbReference type="GO" id="GO:0005886">
    <property type="term" value="C:plasma membrane"/>
    <property type="evidence" value="ECO:0007669"/>
    <property type="project" value="UniProtKB-SubCell"/>
</dbReference>
<keyword evidence="5" id="KW-0349">Heme</keyword>
<evidence type="ECO:0000313" key="13">
    <source>
        <dbReference type="EMBL" id="SUP61310.1"/>
    </source>
</evidence>
<keyword evidence="6 12" id="KW-0812">Transmembrane</keyword>
<evidence type="ECO:0000256" key="1">
    <source>
        <dbReference type="ARBA" id="ARBA00004651"/>
    </source>
</evidence>
<keyword evidence="11 12" id="KW-0472">Membrane</keyword>